<evidence type="ECO:0000256" key="12">
    <source>
        <dbReference type="ARBA" id="ARBA00022801"/>
    </source>
</evidence>
<protein>
    <recommendedName>
        <fullName evidence="5">ubiquitinyl hydrolase 1</fullName>
        <ecNumber evidence="5">3.4.19.12</ecNumber>
    </recommendedName>
</protein>
<dbReference type="GO" id="GO:0071108">
    <property type="term" value="P:protein K48-linked deubiquitination"/>
    <property type="evidence" value="ECO:0007669"/>
    <property type="project" value="TreeGrafter"/>
</dbReference>
<reference evidence="19" key="2">
    <citation type="submission" date="2025-08" db="UniProtKB">
        <authorList>
            <consortium name="Ensembl"/>
        </authorList>
    </citation>
    <scope>IDENTIFICATION</scope>
</reference>
<keyword evidence="6" id="KW-0963">Cytoplasm</keyword>
<evidence type="ECO:0000256" key="11">
    <source>
        <dbReference type="ARBA" id="ARBA00022786"/>
    </source>
</evidence>
<comment type="similarity">
    <text evidence="4">Belongs to the peptidase C64 family.</text>
</comment>
<evidence type="ECO:0000256" key="14">
    <source>
        <dbReference type="ARBA" id="ARBA00022833"/>
    </source>
</evidence>
<accession>A0A8C9SDW5</accession>
<dbReference type="SUPFAM" id="SSF57716">
    <property type="entry name" value="Glucocorticoid receptor-like (DNA-binding domain)"/>
    <property type="match status" value="1"/>
</dbReference>
<dbReference type="SMART" id="SM00259">
    <property type="entry name" value="ZnF_A20"/>
    <property type="match status" value="1"/>
</dbReference>
<keyword evidence="15" id="KW-0539">Nucleus</keyword>
<proteinExistence type="inferred from homology"/>
<evidence type="ECO:0000256" key="16">
    <source>
        <dbReference type="SAM" id="MobiDB-lite"/>
    </source>
</evidence>
<keyword evidence="11" id="KW-0833">Ubl conjugation pathway</keyword>
<dbReference type="GO" id="GO:0004843">
    <property type="term" value="F:cysteine-type deubiquitinase activity"/>
    <property type="evidence" value="ECO:0007669"/>
    <property type="project" value="UniProtKB-EC"/>
</dbReference>
<evidence type="ECO:0000256" key="6">
    <source>
        <dbReference type="ARBA" id="ARBA00022490"/>
    </source>
</evidence>
<dbReference type="PANTHER" id="PTHR13367">
    <property type="entry name" value="UBIQUITIN THIOESTERASE"/>
    <property type="match status" value="1"/>
</dbReference>
<dbReference type="Ensembl" id="ENSSFOT00015038393.2">
    <property type="protein sequence ID" value="ENSSFOP00015037974.2"/>
    <property type="gene ID" value="ENSSFOG00015024170.2"/>
</dbReference>
<feature type="domain" description="A20-type" evidence="18">
    <location>
        <begin position="692"/>
        <end position="727"/>
    </location>
</feature>
<dbReference type="Proteomes" id="UP000694397">
    <property type="component" value="Chromosome 18"/>
</dbReference>
<comment type="catalytic activity">
    <reaction evidence="1">
        <text>Thiol-dependent hydrolysis of ester, thioester, amide, peptide and isopeptide bonds formed by the C-terminal Gly of ubiquitin (a 76-residue protein attached to proteins as an intracellular targeting signal).</text>
        <dbReference type="EC" id="3.4.19.12"/>
    </reaction>
</comment>
<dbReference type="EC" id="3.4.19.12" evidence="5"/>
<evidence type="ECO:0000256" key="3">
    <source>
        <dbReference type="ARBA" id="ARBA00004496"/>
    </source>
</evidence>
<gene>
    <name evidence="19" type="primary">OTUD7B</name>
</gene>
<evidence type="ECO:0000256" key="2">
    <source>
        <dbReference type="ARBA" id="ARBA00004123"/>
    </source>
</evidence>
<evidence type="ECO:0000256" key="15">
    <source>
        <dbReference type="ARBA" id="ARBA00023242"/>
    </source>
</evidence>
<evidence type="ECO:0000256" key="8">
    <source>
        <dbReference type="ARBA" id="ARBA00022670"/>
    </source>
</evidence>
<organism evidence="19 20">
    <name type="scientific">Scleropages formosus</name>
    <name type="common">Asian bonytongue</name>
    <name type="synonym">Osteoglossum formosum</name>
    <dbReference type="NCBI Taxonomy" id="113540"/>
    <lineage>
        <taxon>Eukaryota</taxon>
        <taxon>Metazoa</taxon>
        <taxon>Chordata</taxon>
        <taxon>Craniata</taxon>
        <taxon>Vertebrata</taxon>
        <taxon>Euteleostomi</taxon>
        <taxon>Actinopterygii</taxon>
        <taxon>Neopterygii</taxon>
        <taxon>Teleostei</taxon>
        <taxon>Osteoglossocephala</taxon>
        <taxon>Osteoglossomorpha</taxon>
        <taxon>Osteoglossiformes</taxon>
        <taxon>Osteoglossidae</taxon>
        <taxon>Scleropages</taxon>
    </lineage>
</organism>
<dbReference type="PROSITE" id="PS51036">
    <property type="entry name" value="ZF_A20"/>
    <property type="match status" value="1"/>
</dbReference>
<keyword evidence="7" id="KW-0597">Phosphoprotein</keyword>
<dbReference type="InterPro" id="IPR002653">
    <property type="entry name" value="Znf_A20"/>
</dbReference>
<dbReference type="GO" id="GO:0008270">
    <property type="term" value="F:zinc ion binding"/>
    <property type="evidence" value="ECO:0007669"/>
    <property type="project" value="UniProtKB-KW"/>
</dbReference>
<keyword evidence="14" id="KW-0862">Zinc</keyword>
<dbReference type="Pfam" id="PF02338">
    <property type="entry name" value="OTU"/>
    <property type="match status" value="1"/>
</dbReference>
<dbReference type="GO" id="GO:0070536">
    <property type="term" value="P:protein K63-linked deubiquitination"/>
    <property type="evidence" value="ECO:0007669"/>
    <property type="project" value="TreeGrafter"/>
</dbReference>
<evidence type="ECO:0000256" key="9">
    <source>
        <dbReference type="ARBA" id="ARBA00022723"/>
    </source>
</evidence>
<evidence type="ECO:0000256" key="10">
    <source>
        <dbReference type="ARBA" id="ARBA00022771"/>
    </source>
</evidence>
<feature type="region of interest" description="Disordered" evidence="16">
    <location>
        <begin position="640"/>
        <end position="688"/>
    </location>
</feature>
<name>A0A8C9SDW5_SCLFO</name>
<dbReference type="InterPro" id="IPR003323">
    <property type="entry name" value="OTU_dom"/>
</dbReference>
<dbReference type="GO" id="GO:0003677">
    <property type="term" value="F:DNA binding"/>
    <property type="evidence" value="ECO:0007669"/>
    <property type="project" value="InterPro"/>
</dbReference>
<dbReference type="PROSITE" id="PS50802">
    <property type="entry name" value="OTU"/>
    <property type="match status" value="1"/>
</dbReference>
<dbReference type="AlphaFoldDB" id="A0A8C9SDW5"/>
<dbReference type="Gene3D" id="1.20.5.4770">
    <property type="match status" value="1"/>
</dbReference>
<keyword evidence="13" id="KW-0788">Thiol protease</keyword>
<keyword evidence="12" id="KW-0378">Hydrolase</keyword>
<evidence type="ECO:0000313" key="19">
    <source>
        <dbReference type="Ensembl" id="ENSSFOP00015037974.2"/>
    </source>
</evidence>
<reference evidence="19 20" key="1">
    <citation type="submission" date="2019-04" db="EMBL/GenBank/DDBJ databases">
        <authorList>
            <consortium name="Wellcome Sanger Institute Data Sharing"/>
        </authorList>
    </citation>
    <scope>NUCLEOTIDE SEQUENCE [LARGE SCALE GENOMIC DNA]</scope>
</reference>
<evidence type="ECO:0000259" key="18">
    <source>
        <dbReference type="PROSITE" id="PS51036"/>
    </source>
</evidence>
<feature type="domain" description="OTU" evidence="17">
    <location>
        <begin position="74"/>
        <end position="257"/>
    </location>
</feature>
<dbReference type="GO" id="GO:0070530">
    <property type="term" value="F:K63-linked polyubiquitin modification-dependent protein binding"/>
    <property type="evidence" value="ECO:0007669"/>
    <property type="project" value="TreeGrafter"/>
</dbReference>
<keyword evidence="20" id="KW-1185">Reference proteome</keyword>
<feature type="compositionally biased region" description="Basic and acidic residues" evidence="16">
    <location>
        <begin position="421"/>
        <end position="450"/>
    </location>
</feature>
<feature type="region of interest" description="Disordered" evidence="16">
    <location>
        <begin position="350"/>
        <end position="385"/>
    </location>
</feature>
<dbReference type="GO" id="GO:0005737">
    <property type="term" value="C:cytoplasm"/>
    <property type="evidence" value="ECO:0007669"/>
    <property type="project" value="UniProtKB-SubCell"/>
</dbReference>
<dbReference type="InterPro" id="IPR051346">
    <property type="entry name" value="OTU_Deubiquitinase"/>
</dbReference>
<dbReference type="GO" id="GO:0035871">
    <property type="term" value="P:protein K11-linked deubiquitination"/>
    <property type="evidence" value="ECO:0007669"/>
    <property type="project" value="TreeGrafter"/>
</dbReference>
<keyword evidence="9" id="KW-0479">Metal-binding</keyword>
<evidence type="ECO:0000256" key="5">
    <source>
        <dbReference type="ARBA" id="ARBA00012759"/>
    </source>
</evidence>
<sequence length="735" mass="82117">HGMAQTQISGTDGSGGPPLPDTALGTFHVPNHSMYPDDVWDFASDLIEQSTMTALENAGRLNWWTRVGASCQRLLPLVTRGDGNCLLHAASMSIWGIQDRDLTLRKSLHAQMDHGLKREALRRRWRWQQTQQNRELGLLLTEEEWQKEWNELLKLASSEPKMQHSGSYDSMQAEVKSSEMPIYESLEEFHVFVLAHVMRRPIIVVADTMLKDSEGEAFAPISFGGIYLPLEVPAIECQSTPLVLAYDNGHFSALAFIEQKDSFQRHAAIPLTDSEYNLLPIHFAVDPGEEWEWDKDNEKHLTLESVTLSMEAKLQLLHSYLNVIWLPLSHHWQLDAESVCSTCSGHLEVGKGDGGAEASESEKTNVGSHSLGFPRTGPHCKKGKQMRQVNLVTDKLGGFRRSLSSKILNMGGLMKTVGGIRSRDKSEEKSEKENNCSLKGDKGDGREPEISGHLSSPSCCEHNTEMYPSEDGNVIKLSLGILQAAMKGDRSFIFAALLSTYSHQPYQEGMIQQYMAAKESLEVEQEPWQNRKQKEASSEIQVRKDTAKLDFSYMPKDSSTNCSSSFDPHVLNSIYPSTHSSIVPFSQLSLMPFVHTSLMVTRKLLAGSFSSFCFGVPSSATFSQYFPPTQDLPQIQHCISDEDSSNCPSEPIQEADARGSHSSSCQETPWDNQSSQPPMSHSSLDSKADIAGSQPRKCRVTSCNFYGHPETKNYCSCCYREELKRSDMEQDFHSS</sequence>
<evidence type="ECO:0000256" key="13">
    <source>
        <dbReference type="ARBA" id="ARBA00022807"/>
    </source>
</evidence>
<comment type="subcellular location">
    <subcellularLocation>
        <location evidence="3">Cytoplasm</location>
    </subcellularLocation>
    <subcellularLocation>
        <location evidence="2">Nucleus</location>
    </subcellularLocation>
</comment>
<dbReference type="PANTHER" id="PTHR13367:SF27">
    <property type="entry name" value="OTU DOMAIN-CONTAINING PROTEIN"/>
    <property type="match status" value="1"/>
</dbReference>
<dbReference type="GO" id="GO:0005634">
    <property type="term" value="C:nucleus"/>
    <property type="evidence" value="ECO:0007669"/>
    <property type="project" value="UniProtKB-SubCell"/>
</dbReference>
<dbReference type="GO" id="GO:0071947">
    <property type="term" value="P:protein deubiquitination involved in ubiquitin-dependent protein catabolic process"/>
    <property type="evidence" value="ECO:0007669"/>
    <property type="project" value="TreeGrafter"/>
</dbReference>
<feature type="region of interest" description="Disordered" evidence="16">
    <location>
        <begin position="1"/>
        <end position="24"/>
    </location>
</feature>
<feature type="region of interest" description="Disordered" evidence="16">
    <location>
        <begin position="418"/>
        <end position="457"/>
    </location>
</feature>
<feature type="compositionally biased region" description="Polar residues" evidence="16">
    <location>
        <begin position="660"/>
        <end position="685"/>
    </location>
</feature>
<evidence type="ECO:0000313" key="20">
    <source>
        <dbReference type="Proteomes" id="UP000694397"/>
    </source>
</evidence>
<feature type="compositionally biased region" description="Polar residues" evidence="16">
    <location>
        <begin position="1"/>
        <end position="11"/>
    </location>
</feature>
<keyword evidence="10" id="KW-0863">Zinc-finger</keyword>
<reference evidence="19" key="3">
    <citation type="submission" date="2025-09" db="UniProtKB">
        <authorList>
            <consortium name="Ensembl"/>
        </authorList>
    </citation>
    <scope>IDENTIFICATION</scope>
</reference>
<keyword evidence="8" id="KW-0645">Protease</keyword>
<evidence type="ECO:0000256" key="7">
    <source>
        <dbReference type="ARBA" id="ARBA00022553"/>
    </source>
</evidence>
<evidence type="ECO:0000256" key="1">
    <source>
        <dbReference type="ARBA" id="ARBA00000707"/>
    </source>
</evidence>
<dbReference type="OrthoDB" id="10064699at2759"/>
<dbReference type="GeneTree" id="ENSGT00940000159172"/>
<evidence type="ECO:0000259" key="17">
    <source>
        <dbReference type="PROSITE" id="PS50802"/>
    </source>
</evidence>
<evidence type="ECO:0000256" key="4">
    <source>
        <dbReference type="ARBA" id="ARBA00005865"/>
    </source>
</evidence>